<dbReference type="Pfam" id="PF12558">
    <property type="entry name" value="DUF3744"/>
    <property type="match status" value="1"/>
</dbReference>
<gene>
    <name evidence="13" type="ORF">NQ032_10155</name>
</gene>
<dbReference type="InterPro" id="IPR017871">
    <property type="entry name" value="ABC_transporter-like_CS"/>
</dbReference>
<dbReference type="EMBL" id="JANILD010000004">
    <property type="protein sequence ID" value="MCQ9303960.1"/>
    <property type="molecule type" value="Genomic_DNA"/>
</dbReference>
<dbReference type="CDD" id="cd03225">
    <property type="entry name" value="ABC_cobalt_CbiO_domain1"/>
    <property type="match status" value="2"/>
</dbReference>
<keyword evidence="6" id="KW-0547">Nucleotide-binding</keyword>
<reference evidence="13" key="3">
    <citation type="submission" date="2022-07" db="EMBL/GenBank/DDBJ databases">
        <title>Bacterial species isolated from the porcine tonsil microbiota.</title>
        <authorList>
            <person name="Oliveira I.M.F."/>
        </authorList>
    </citation>
    <scope>NUCLEOTIDE SEQUENCE</scope>
    <source>
        <strain evidence="13">8QC2O2</strain>
    </source>
</reference>
<evidence type="ECO:0000256" key="10">
    <source>
        <dbReference type="ARBA" id="ARBA00025157"/>
    </source>
</evidence>
<dbReference type="SMART" id="SM00382">
    <property type="entry name" value="AAA"/>
    <property type="match status" value="2"/>
</dbReference>
<dbReference type="NCBIfam" id="NF010167">
    <property type="entry name" value="PRK13648.1"/>
    <property type="match status" value="2"/>
</dbReference>
<keyword evidence="7 12" id="KW-0067">ATP-binding</keyword>
<dbReference type="PANTHER" id="PTHR43553:SF26">
    <property type="entry name" value="ABC TRANSPORTER ATP-BINDING PROTEIN BC_2655-RELATED"/>
    <property type="match status" value="1"/>
</dbReference>
<dbReference type="GO" id="GO:0005524">
    <property type="term" value="F:ATP binding"/>
    <property type="evidence" value="ECO:0007669"/>
    <property type="project" value="UniProtKB-KW"/>
</dbReference>
<dbReference type="RefSeq" id="WP_070369368.1">
    <property type="nucleotide sequence ID" value="NZ_CP064868.1"/>
</dbReference>
<reference evidence="12" key="1">
    <citation type="submission" date="2016-08" db="EMBL/GenBank/DDBJ databases">
        <authorList>
            <person name="Tseng S.-P."/>
            <person name="Yang T.-Y."/>
        </authorList>
    </citation>
    <scope>NUCLEOTIDE SEQUENCE</scope>
    <source>
        <strain evidence="12">TXG-24</strain>
    </source>
</reference>
<keyword evidence="3" id="KW-0813">Transport</keyword>
<keyword evidence="5" id="KW-0677">Repeat</keyword>
<dbReference type="GO" id="GO:0042626">
    <property type="term" value="F:ATPase-coupled transmembrane transporter activity"/>
    <property type="evidence" value="ECO:0007669"/>
    <property type="project" value="TreeGrafter"/>
</dbReference>
<accession>A0A1W2KRS6</accession>
<dbReference type="AlphaFoldDB" id="A0A1W2KRS6"/>
<evidence type="ECO:0000256" key="2">
    <source>
        <dbReference type="ARBA" id="ARBA00005417"/>
    </source>
</evidence>
<feature type="domain" description="ABC transporter" evidence="11">
    <location>
        <begin position="304"/>
        <end position="537"/>
    </location>
</feature>
<evidence type="ECO:0000256" key="6">
    <source>
        <dbReference type="ARBA" id="ARBA00022741"/>
    </source>
</evidence>
<evidence type="ECO:0000256" key="4">
    <source>
        <dbReference type="ARBA" id="ARBA00022475"/>
    </source>
</evidence>
<keyword evidence="8" id="KW-1278">Translocase</keyword>
<evidence type="ECO:0000313" key="13">
    <source>
        <dbReference type="EMBL" id="MCQ9303960.1"/>
    </source>
</evidence>
<evidence type="ECO:0000313" key="12">
    <source>
        <dbReference type="EMBL" id="AQX82967.1"/>
    </source>
</evidence>
<reference evidence="12" key="2">
    <citation type="journal article" date="2017" name="Sci. Rep.">
        <title>mecA-related structure in methicillin-resistant coagulase-negative staphylococci from street food in Taiwan.</title>
        <authorList>
            <person name="Yang T.Y."/>
            <person name="Hung W.W."/>
            <person name="Lin L."/>
            <person name="Hung W.C."/>
            <person name="Tseng S.P."/>
        </authorList>
    </citation>
    <scope>NUCLEOTIDE SEQUENCE</scope>
    <source>
        <strain evidence="12">TXG-24</strain>
    </source>
</reference>
<dbReference type="InterPro" id="IPR022216">
    <property type="entry name" value="ABC_Co_transporter"/>
</dbReference>
<organism evidence="12">
    <name type="scientific">Mammaliicoccus sciuri</name>
    <name type="common">Staphylococcus sciuri</name>
    <dbReference type="NCBI Taxonomy" id="1296"/>
    <lineage>
        <taxon>Bacteria</taxon>
        <taxon>Bacillati</taxon>
        <taxon>Bacillota</taxon>
        <taxon>Bacilli</taxon>
        <taxon>Bacillales</taxon>
        <taxon>Staphylococcaceae</taxon>
        <taxon>Mammaliicoccus</taxon>
    </lineage>
</organism>
<dbReference type="EMBL" id="KX774480">
    <property type="protein sequence ID" value="AQX82967.1"/>
    <property type="molecule type" value="Genomic_DNA"/>
</dbReference>
<protein>
    <submittedName>
        <fullName evidence="12 13">ABC transporter ATP-binding protein</fullName>
    </submittedName>
</protein>
<evidence type="ECO:0000256" key="9">
    <source>
        <dbReference type="ARBA" id="ARBA00023136"/>
    </source>
</evidence>
<dbReference type="PROSITE" id="PS00211">
    <property type="entry name" value="ABC_TRANSPORTER_1"/>
    <property type="match status" value="2"/>
</dbReference>
<evidence type="ECO:0000256" key="3">
    <source>
        <dbReference type="ARBA" id="ARBA00022448"/>
    </source>
</evidence>
<dbReference type="InterPro" id="IPR003439">
    <property type="entry name" value="ABC_transporter-like_ATP-bd"/>
</dbReference>
<comment type="function">
    <text evidence="10">Probably part of an ABC transporter complex. Responsible for energy coupling to the transport system.</text>
</comment>
<dbReference type="FunFam" id="3.40.50.300:FF:000224">
    <property type="entry name" value="Energy-coupling factor transporter ATP-binding protein EcfA"/>
    <property type="match status" value="1"/>
</dbReference>
<evidence type="ECO:0000259" key="11">
    <source>
        <dbReference type="PROSITE" id="PS50893"/>
    </source>
</evidence>
<dbReference type="Proteomes" id="UP001204068">
    <property type="component" value="Unassembled WGS sequence"/>
</dbReference>
<dbReference type="InterPro" id="IPR003593">
    <property type="entry name" value="AAA+_ATPase"/>
</dbReference>
<proteinExistence type="inferred from homology"/>
<dbReference type="FunFam" id="3.40.50.300:FF:001422">
    <property type="entry name" value="Cobalt ABC transporter ATP-binding protein"/>
    <property type="match status" value="1"/>
</dbReference>
<dbReference type="Gene3D" id="3.40.50.300">
    <property type="entry name" value="P-loop containing nucleotide triphosphate hydrolases"/>
    <property type="match status" value="2"/>
</dbReference>
<dbReference type="GO" id="GO:0015087">
    <property type="term" value="F:cobalt ion transmembrane transporter activity"/>
    <property type="evidence" value="ECO:0007669"/>
    <property type="project" value="UniProtKB-ARBA"/>
</dbReference>
<dbReference type="InterPro" id="IPR015856">
    <property type="entry name" value="ABC_transpr_CbiO/EcfA_su"/>
</dbReference>
<keyword evidence="9" id="KW-0472">Membrane</keyword>
<dbReference type="Pfam" id="PF00005">
    <property type="entry name" value="ABC_tran"/>
    <property type="match status" value="2"/>
</dbReference>
<dbReference type="InterPro" id="IPR050095">
    <property type="entry name" value="ECF_ABC_transporter_ATP-bd"/>
</dbReference>
<evidence type="ECO:0000256" key="5">
    <source>
        <dbReference type="ARBA" id="ARBA00022737"/>
    </source>
</evidence>
<evidence type="ECO:0000256" key="7">
    <source>
        <dbReference type="ARBA" id="ARBA00022840"/>
    </source>
</evidence>
<dbReference type="GO" id="GO:0016887">
    <property type="term" value="F:ATP hydrolysis activity"/>
    <property type="evidence" value="ECO:0007669"/>
    <property type="project" value="InterPro"/>
</dbReference>
<sequence>MAKPIITFKNVNFKYYSQSEPTLHNININIYPGEKVLIVGASGSGKSTFVNCINGLIPFKYEGDLTGQIIINGEDAKEGTFHERSNIVGTVLQDTDGQFIGLTAAEDMAFMLENNNVHKETMHKDVHHWSKVVNIDEHLNKRPQDLSGGQKQRVSLGGVLIHQPPILVLDEPLANLDPHSGYQTMKLLEELHQYTDSTMIMVEHRLEEALDDTFDRVILFKDGKIYADLMPDEILRSNYLNECGIREPLYASAVKYTQTPIQEKINFANVNEVSTNNEIKQAINNWQLEQIAPQNQYDQYEPLLTLEDINYQYNRTSGKILNHINLNIYPGEMLSIVGHNGAGKSTLAKAICGFIHTKGKMFWNNESFHKLSISERSEHVGYVMQNPNHMISEKMIFDEVALGLKLRNIDEAEIKTRVFNILKTCGLYPFRNWPISALSYGQKKRVTIASILVLSPEIIILDEPTAGQDYYHYTEMMTFLKSLNEDGQTIIMITHDMHLLAEYTDRTIVISDGKIIADTTPIKLLADQKLCEQSALRQTSLYKLAQRAQITSPQNFVRTFIEFDKEVKKS</sequence>
<dbReference type="PROSITE" id="PS50893">
    <property type="entry name" value="ABC_TRANSPORTER_2"/>
    <property type="match status" value="2"/>
</dbReference>
<comment type="subcellular location">
    <subcellularLocation>
        <location evidence="1">Cell membrane</location>
        <topology evidence="1">Peripheral membrane protein</topology>
    </subcellularLocation>
</comment>
<evidence type="ECO:0000256" key="1">
    <source>
        <dbReference type="ARBA" id="ARBA00004202"/>
    </source>
</evidence>
<evidence type="ECO:0000256" key="8">
    <source>
        <dbReference type="ARBA" id="ARBA00022967"/>
    </source>
</evidence>
<keyword evidence="4" id="KW-1003">Cell membrane</keyword>
<dbReference type="InterPro" id="IPR027417">
    <property type="entry name" value="P-loop_NTPase"/>
</dbReference>
<dbReference type="GO" id="GO:0043190">
    <property type="term" value="C:ATP-binding cassette (ABC) transporter complex"/>
    <property type="evidence" value="ECO:0007669"/>
    <property type="project" value="TreeGrafter"/>
</dbReference>
<comment type="similarity">
    <text evidence="2">Belongs to the ABC transporter superfamily.</text>
</comment>
<dbReference type="SUPFAM" id="SSF52540">
    <property type="entry name" value="P-loop containing nucleoside triphosphate hydrolases"/>
    <property type="match status" value="2"/>
</dbReference>
<name>A0A1W2KRS6_MAMSC</name>
<dbReference type="PANTHER" id="PTHR43553">
    <property type="entry name" value="HEAVY METAL TRANSPORTER"/>
    <property type="match status" value="1"/>
</dbReference>
<feature type="domain" description="ABC transporter" evidence="11">
    <location>
        <begin position="6"/>
        <end position="247"/>
    </location>
</feature>